<feature type="transmembrane region" description="Helical" evidence="8">
    <location>
        <begin position="53"/>
        <end position="75"/>
    </location>
</feature>
<evidence type="ECO:0000256" key="5">
    <source>
        <dbReference type="ARBA" id="ARBA00022989"/>
    </source>
</evidence>
<gene>
    <name evidence="9" type="ORF">Zmor_025852</name>
</gene>
<evidence type="ECO:0000313" key="10">
    <source>
        <dbReference type="Proteomes" id="UP001168821"/>
    </source>
</evidence>
<dbReference type="InterPro" id="IPR002159">
    <property type="entry name" value="CD36_fam"/>
</dbReference>
<proteinExistence type="inferred from homology"/>
<comment type="similarity">
    <text evidence="2">Belongs to the CD36 family.</text>
</comment>
<dbReference type="GO" id="GO:0005044">
    <property type="term" value="F:scavenger receptor activity"/>
    <property type="evidence" value="ECO:0007669"/>
    <property type="project" value="TreeGrafter"/>
</dbReference>
<keyword evidence="10" id="KW-1185">Reference proteome</keyword>
<dbReference type="AlphaFoldDB" id="A0AA38HUA3"/>
<dbReference type="Proteomes" id="UP001168821">
    <property type="component" value="Unassembled WGS sequence"/>
</dbReference>
<evidence type="ECO:0008006" key="11">
    <source>
        <dbReference type="Google" id="ProtNLM"/>
    </source>
</evidence>
<dbReference type="Pfam" id="PF01130">
    <property type="entry name" value="CD36"/>
    <property type="match status" value="1"/>
</dbReference>
<dbReference type="PANTHER" id="PTHR11923:SF93">
    <property type="entry name" value="GH07959P-RELATED"/>
    <property type="match status" value="1"/>
</dbReference>
<accession>A0AA38HUA3</accession>
<protein>
    <recommendedName>
        <fullName evidence="11">Protein croquemort</fullName>
    </recommendedName>
</protein>
<feature type="transmembrane region" description="Helical" evidence="8">
    <location>
        <begin position="468"/>
        <end position="501"/>
    </location>
</feature>
<evidence type="ECO:0000256" key="4">
    <source>
        <dbReference type="ARBA" id="ARBA00022692"/>
    </source>
</evidence>
<evidence type="ECO:0000256" key="3">
    <source>
        <dbReference type="ARBA" id="ARBA00022475"/>
    </source>
</evidence>
<dbReference type="EMBL" id="JALNTZ010000008">
    <property type="protein sequence ID" value="KAJ3643121.1"/>
    <property type="molecule type" value="Genomic_DNA"/>
</dbReference>
<dbReference type="GO" id="GO:0005737">
    <property type="term" value="C:cytoplasm"/>
    <property type="evidence" value="ECO:0007669"/>
    <property type="project" value="TreeGrafter"/>
</dbReference>
<evidence type="ECO:0000256" key="2">
    <source>
        <dbReference type="ARBA" id="ARBA00010532"/>
    </source>
</evidence>
<reference evidence="9" key="1">
    <citation type="journal article" date="2023" name="G3 (Bethesda)">
        <title>Whole genome assemblies of Zophobas morio and Tenebrio molitor.</title>
        <authorList>
            <person name="Kaur S."/>
            <person name="Stinson S.A."/>
            <person name="diCenzo G.C."/>
        </authorList>
    </citation>
    <scope>NUCLEOTIDE SEQUENCE</scope>
    <source>
        <strain evidence="9">QUZm001</strain>
    </source>
</reference>
<comment type="caution">
    <text evidence="9">The sequence shown here is derived from an EMBL/GenBank/DDBJ whole genome shotgun (WGS) entry which is preliminary data.</text>
</comment>
<keyword evidence="7" id="KW-0325">Glycoprotein</keyword>
<evidence type="ECO:0000256" key="6">
    <source>
        <dbReference type="ARBA" id="ARBA00023136"/>
    </source>
</evidence>
<keyword evidence="6 8" id="KW-0472">Membrane</keyword>
<evidence type="ECO:0000256" key="1">
    <source>
        <dbReference type="ARBA" id="ARBA00004236"/>
    </source>
</evidence>
<name>A0AA38HUA3_9CUCU</name>
<evidence type="ECO:0000256" key="8">
    <source>
        <dbReference type="SAM" id="Phobius"/>
    </source>
</evidence>
<keyword evidence="5 8" id="KW-1133">Transmembrane helix</keyword>
<sequence length="531" mass="61242">MIHATVVKTSFNFVARTLASKREKGFSKAIYPKSKMPSVSKMKAKSVLFQNKFLFCASLLLSFCGLAFICLWSVIFDCLLTLREGSLIHKFWKVIPVALETEFHLYNWTNPEDFYNLSVKPRFEETGPYRYWQNERKSDIIWNDNGTVTFKQMKYWHYDNDENNGNLSNKIVTINPVPLAASFILRNWNYFFKKGLFVTLHPFFHNLQLTQTAGELLFDGYPEPLIKLAKTVPFFAQCNFPNWDRFGWAYNRNGSTEFEGTYNMGTGINSTFGEINTWEGKKRTPFFDGACAEVYGSAGQFFPRNLKKDVVKLFSSDLRRSVNLTFDREETIAGILGYRYIADDRVLDNGTIYPQNRCFCNGECLPSGMVNLSNTRHGFPMFVSLPHFYRADPYYGNLIEGMKPDPDKHQFSITIEPMTGIPLKVDVKIQANLYVQPVPGVLMFESAPRFMLPVIWTSQTYEIGGFHAFLVFLLVNLSVICVSVGVCMVVFSIGAFAFVVYKRQTKYLRQEKHIEFLKEQNIPLKMNFEKM</sequence>
<evidence type="ECO:0000313" key="9">
    <source>
        <dbReference type="EMBL" id="KAJ3643121.1"/>
    </source>
</evidence>
<dbReference type="PRINTS" id="PR01609">
    <property type="entry name" value="CD36FAMILY"/>
</dbReference>
<dbReference type="GO" id="GO:0005886">
    <property type="term" value="C:plasma membrane"/>
    <property type="evidence" value="ECO:0007669"/>
    <property type="project" value="UniProtKB-SubCell"/>
</dbReference>
<comment type="subcellular location">
    <subcellularLocation>
        <location evidence="1">Cell membrane</location>
    </subcellularLocation>
</comment>
<evidence type="ECO:0000256" key="7">
    <source>
        <dbReference type="ARBA" id="ARBA00023180"/>
    </source>
</evidence>
<keyword evidence="4 8" id="KW-0812">Transmembrane</keyword>
<organism evidence="9 10">
    <name type="scientific">Zophobas morio</name>
    <dbReference type="NCBI Taxonomy" id="2755281"/>
    <lineage>
        <taxon>Eukaryota</taxon>
        <taxon>Metazoa</taxon>
        <taxon>Ecdysozoa</taxon>
        <taxon>Arthropoda</taxon>
        <taxon>Hexapoda</taxon>
        <taxon>Insecta</taxon>
        <taxon>Pterygota</taxon>
        <taxon>Neoptera</taxon>
        <taxon>Endopterygota</taxon>
        <taxon>Coleoptera</taxon>
        <taxon>Polyphaga</taxon>
        <taxon>Cucujiformia</taxon>
        <taxon>Tenebrionidae</taxon>
        <taxon>Zophobas</taxon>
    </lineage>
</organism>
<keyword evidence="3" id="KW-1003">Cell membrane</keyword>
<dbReference type="PANTHER" id="PTHR11923">
    <property type="entry name" value="SCAVENGER RECEPTOR CLASS B TYPE-1 SR-B1"/>
    <property type="match status" value="1"/>
</dbReference>